<comment type="cofactor">
    <cofactor evidence="1 13">
        <name>heme</name>
        <dbReference type="ChEBI" id="CHEBI:30413"/>
    </cofactor>
</comment>
<sequence length="447" mass="51693">MFELESASVFVSVVVLICYAIGRWLISERKKCFNAFEGTGVPTPPLRSLINGNTDEFLKPSQIESLGRWLKEYGDVFGFYLGDVPFVVVKDPEMISEIFAKEFNNFNSRGHLLRIHELEPILERNFVLTGGRQWKTTRTCMQQFFTPAKLKVKALRCFPGIMSGFMYSLALNLYHWPRVFKMLHKLFGYFFTNPLVEMTKYAAEIIKFRHQNPQVDVPDMAQLLLDDALGKSNSETKKNEVPQTNAVPLSQEKLYELSTNCMDVFLGGYDTTRLALTYWFYLMGKHPDIQERMRNEVLEAFKKECGSKLEKIALLAKYIKLTFDCDYRYGKYLIKKGTSVMVPTYQLHHDPLYWTDPEKFDPDRFGPENKHLIKPGVYQPFGLGIRVCIGQRLALLEMASVTSQVLRRFRITHGPSQKPDLELITYAFLLAPKDEVWVQLHKLEGVK</sequence>
<gene>
    <name evidence="16" type="ORF">HPB52_008560</name>
</gene>
<keyword evidence="10 13" id="KW-0408">Iron</keyword>
<keyword evidence="12 15" id="KW-0472">Membrane</keyword>
<accession>A0A9D4PKP1</accession>
<name>A0A9D4PKP1_RHISA</name>
<evidence type="ECO:0000256" key="10">
    <source>
        <dbReference type="ARBA" id="ARBA00023004"/>
    </source>
</evidence>
<evidence type="ECO:0000256" key="14">
    <source>
        <dbReference type="RuleBase" id="RU000461"/>
    </source>
</evidence>
<dbReference type="GO" id="GO:0004497">
    <property type="term" value="F:monooxygenase activity"/>
    <property type="evidence" value="ECO:0007669"/>
    <property type="project" value="UniProtKB-KW"/>
</dbReference>
<dbReference type="Pfam" id="PF00067">
    <property type="entry name" value="p450"/>
    <property type="match status" value="3"/>
</dbReference>
<reference evidence="16" key="2">
    <citation type="submission" date="2021-09" db="EMBL/GenBank/DDBJ databases">
        <authorList>
            <person name="Jia N."/>
            <person name="Wang J."/>
            <person name="Shi W."/>
            <person name="Du L."/>
            <person name="Sun Y."/>
            <person name="Zhan W."/>
            <person name="Jiang J."/>
            <person name="Wang Q."/>
            <person name="Zhang B."/>
            <person name="Ji P."/>
            <person name="Sakyi L.B."/>
            <person name="Cui X."/>
            <person name="Yuan T."/>
            <person name="Jiang B."/>
            <person name="Yang W."/>
            <person name="Lam T.T.-Y."/>
            <person name="Chang Q."/>
            <person name="Ding S."/>
            <person name="Wang X."/>
            <person name="Zhu J."/>
            <person name="Ruan X."/>
            <person name="Zhao L."/>
            <person name="Wei J."/>
            <person name="Que T."/>
            <person name="Du C."/>
            <person name="Cheng J."/>
            <person name="Dai P."/>
            <person name="Han X."/>
            <person name="Huang E."/>
            <person name="Gao Y."/>
            <person name="Liu J."/>
            <person name="Shao H."/>
            <person name="Ye R."/>
            <person name="Li L."/>
            <person name="Wei W."/>
            <person name="Wang X."/>
            <person name="Wang C."/>
            <person name="Huo Q."/>
            <person name="Li W."/>
            <person name="Guo W."/>
            <person name="Chen H."/>
            <person name="Chen S."/>
            <person name="Zhou L."/>
            <person name="Zhou L."/>
            <person name="Ni X."/>
            <person name="Tian J."/>
            <person name="Zhou Y."/>
            <person name="Sheng Y."/>
            <person name="Liu T."/>
            <person name="Pan Y."/>
            <person name="Xia L."/>
            <person name="Li J."/>
            <person name="Zhao F."/>
            <person name="Cao W."/>
        </authorList>
    </citation>
    <scope>NUCLEOTIDE SEQUENCE</scope>
    <source>
        <strain evidence="16">Rsan-2018</strain>
        <tissue evidence="16">Larvae</tissue>
    </source>
</reference>
<dbReference type="InterPro" id="IPR001128">
    <property type="entry name" value="Cyt_P450"/>
</dbReference>
<evidence type="ECO:0000256" key="3">
    <source>
        <dbReference type="ARBA" id="ARBA00004406"/>
    </source>
</evidence>
<dbReference type="PANTHER" id="PTHR24292">
    <property type="entry name" value="CYTOCHROME P450"/>
    <property type="match status" value="1"/>
</dbReference>
<reference evidence="16" key="1">
    <citation type="journal article" date="2020" name="Cell">
        <title>Large-Scale Comparative Analyses of Tick Genomes Elucidate Their Genetic Diversity and Vector Capacities.</title>
        <authorList>
            <consortium name="Tick Genome and Microbiome Consortium (TIGMIC)"/>
            <person name="Jia N."/>
            <person name="Wang J."/>
            <person name="Shi W."/>
            <person name="Du L."/>
            <person name="Sun Y."/>
            <person name="Zhan W."/>
            <person name="Jiang J.F."/>
            <person name="Wang Q."/>
            <person name="Zhang B."/>
            <person name="Ji P."/>
            <person name="Bell-Sakyi L."/>
            <person name="Cui X.M."/>
            <person name="Yuan T.T."/>
            <person name="Jiang B.G."/>
            <person name="Yang W.F."/>
            <person name="Lam T.T."/>
            <person name="Chang Q.C."/>
            <person name="Ding S.J."/>
            <person name="Wang X.J."/>
            <person name="Zhu J.G."/>
            <person name="Ruan X.D."/>
            <person name="Zhao L."/>
            <person name="Wei J.T."/>
            <person name="Ye R.Z."/>
            <person name="Que T.C."/>
            <person name="Du C.H."/>
            <person name="Zhou Y.H."/>
            <person name="Cheng J.X."/>
            <person name="Dai P.F."/>
            <person name="Guo W.B."/>
            <person name="Han X.H."/>
            <person name="Huang E.J."/>
            <person name="Li L.F."/>
            <person name="Wei W."/>
            <person name="Gao Y.C."/>
            <person name="Liu J.Z."/>
            <person name="Shao H.Z."/>
            <person name="Wang X."/>
            <person name="Wang C.C."/>
            <person name="Yang T.C."/>
            <person name="Huo Q.B."/>
            <person name="Li W."/>
            <person name="Chen H.Y."/>
            <person name="Chen S.E."/>
            <person name="Zhou L.G."/>
            <person name="Ni X.B."/>
            <person name="Tian J.H."/>
            <person name="Sheng Y."/>
            <person name="Liu T."/>
            <person name="Pan Y.S."/>
            <person name="Xia L.Y."/>
            <person name="Li J."/>
            <person name="Zhao F."/>
            <person name="Cao W.C."/>
        </authorList>
    </citation>
    <scope>NUCLEOTIDE SEQUENCE</scope>
    <source>
        <strain evidence="16">Rsan-2018</strain>
    </source>
</reference>
<evidence type="ECO:0000256" key="2">
    <source>
        <dbReference type="ARBA" id="ARBA00004174"/>
    </source>
</evidence>
<dbReference type="Gene3D" id="1.10.630.10">
    <property type="entry name" value="Cytochrome P450"/>
    <property type="match status" value="2"/>
</dbReference>
<comment type="caution">
    <text evidence="16">The sequence shown here is derived from an EMBL/GenBank/DDBJ whole genome shotgun (WGS) entry which is preliminary data.</text>
</comment>
<evidence type="ECO:0000256" key="15">
    <source>
        <dbReference type="SAM" id="Phobius"/>
    </source>
</evidence>
<dbReference type="InterPro" id="IPR017972">
    <property type="entry name" value="Cyt_P450_CS"/>
</dbReference>
<evidence type="ECO:0000256" key="13">
    <source>
        <dbReference type="PIRSR" id="PIRSR602401-1"/>
    </source>
</evidence>
<dbReference type="GO" id="GO:0016705">
    <property type="term" value="F:oxidoreductase activity, acting on paired donors, with incorporation or reduction of molecular oxygen"/>
    <property type="evidence" value="ECO:0007669"/>
    <property type="project" value="InterPro"/>
</dbReference>
<dbReference type="Proteomes" id="UP000821837">
    <property type="component" value="Unassembled WGS sequence"/>
</dbReference>
<keyword evidence="7" id="KW-0256">Endoplasmic reticulum</keyword>
<organism evidence="16 17">
    <name type="scientific">Rhipicephalus sanguineus</name>
    <name type="common">Brown dog tick</name>
    <name type="synonym">Ixodes sanguineus</name>
    <dbReference type="NCBI Taxonomy" id="34632"/>
    <lineage>
        <taxon>Eukaryota</taxon>
        <taxon>Metazoa</taxon>
        <taxon>Ecdysozoa</taxon>
        <taxon>Arthropoda</taxon>
        <taxon>Chelicerata</taxon>
        <taxon>Arachnida</taxon>
        <taxon>Acari</taxon>
        <taxon>Parasitiformes</taxon>
        <taxon>Ixodida</taxon>
        <taxon>Ixodoidea</taxon>
        <taxon>Ixodidae</taxon>
        <taxon>Rhipicephalinae</taxon>
        <taxon>Rhipicephalus</taxon>
        <taxon>Rhipicephalus</taxon>
    </lineage>
</organism>
<dbReference type="PANTHER" id="PTHR24292:SF102">
    <property type="entry name" value="CYTOCHROME P450 FAMILY-RELATED"/>
    <property type="match status" value="1"/>
</dbReference>
<dbReference type="InterPro" id="IPR002401">
    <property type="entry name" value="Cyt_P450_E_grp-I"/>
</dbReference>
<dbReference type="InterPro" id="IPR036396">
    <property type="entry name" value="Cyt_P450_sf"/>
</dbReference>
<dbReference type="PRINTS" id="PR00463">
    <property type="entry name" value="EP450I"/>
</dbReference>
<dbReference type="EMBL" id="JABSTV010001253">
    <property type="protein sequence ID" value="KAH7943446.1"/>
    <property type="molecule type" value="Genomic_DNA"/>
</dbReference>
<evidence type="ECO:0000256" key="11">
    <source>
        <dbReference type="ARBA" id="ARBA00023033"/>
    </source>
</evidence>
<keyword evidence="9 14" id="KW-0560">Oxidoreductase</keyword>
<evidence type="ECO:0000313" key="16">
    <source>
        <dbReference type="EMBL" id="KAH7943446.1"/>
    </source>
</evidence>
<keyword evidence="6 13" id="KW-0479">Metal-binding</keyword>
<evidence type="ECO:0000313" key="17">
    <source>
        <dbReference type="Proteomes" id="UP000821837"/>
    </source>
</evidence>
<evidence type="ECO:0000256" key="12">
    <source>
        <dbReference type="ARBA" id="ARBA00023136"/>
    </source>
</evidence>
<evidence type="ECO:0008006" key="18">
    <source>
        <dbReference type="Google" id="ProtNLM"/>
    </source>
</evidence>
<evidence type="ECO:0000256" key="8">
    <source>
        <dbReference type="ARBA" id="ARBA00022848"/>
    </source>
</evidence>
<evidence type="ECO:0000256" key="6">
    <source>
        <dbReference type="ARBA" id="ARBA00022723"/>
    </source>
</evidence>
<feature type="binding site" description="axial binding residue" evidence="13">
    <location>
        <position position="388"/>
    </location>
    <ligand>
        <name>heme</name>
        <dbReference type="ChEBI" id="CHEBI:30413"/>
    </ligand>
    <ligandPart>
        <name>Fe</name>
        <dbReference type="ChEBI" id="CHEBI:18248"/>
    </ligandPart>
</feature>
<evidence type="ECO:0000256" key="4">
    <source>
        <dbReference type="ARBA" id="ARBA00010617"/>
    </source>
</evidence>
<dbReference type="GO" id="GO:0005789">
    <property type="term" value="C:endoplasmic reticulum membrane"/>
    <property type="evidence" value="ECO:0007669"/>
    <property type="project" value="UniProtKB-SubCell"/>
</dbReference>
<dbReference type="PROSITE" id="PS00086">
    <property type="entry name" value="CYTOCHROME_P450"/>
    <property type="match status" value="1"/>
</dbReference>
<dbReference type="InterPro" id="IPR050476">
    <property type="entry name" value="Insect_CytP450_Detox"/>
</dbReference>
<dbReference type="SUPFAM" id="SSF48264">
    <property type="entry name" value="Cytochrome P450"/>
    <property type="match status" value="1"/>
</dbReference>
<evidence type="ECO:0000256" key="7">
    <source>
        <dbReference type="ARBA" id="ARBA00022824"/>
    </source>
</evidence>
<dbReference type="GO" id="GO:0005506">
    <property type="term" value="F:iron ion binding"/>
    <property type="evidence" value="ECO:0007669"/>
    <property type="project" value="InterPro"/>
</dbReference>
<evidence type="ECO:0000256" key="1">
    <source>
        <dbReference type="ARBA" id="ARBA00001971"/>
    </source>
</evidence>
<evidence type="ECO:0000256" key="9">
    <source>
        <dbReference type="ARBA" id="ARBA00023002"/>
    </source>
</evidence>
<feature type="transmembrane region" description="Helical" evidence="15">
    <location>
        <begin position="6"/>
        <end position="26"/>
    </location>
</feature>
<keyword evidence="11 14" id="KW-0503">Monooxygenase</keyword>
<comment type="subcellular location">
    <subcellularLocation>
        <location evidence="3">Endoplasmic reticulum membrane</location>
        <topology evidence="3">Peripheral membrane protein</topology>
    </subcellularLocation>
    <subcellularLocation>
        <location evidence="2">Microsome membrane</location>
        <topology evidence="2">Peripheral membrane protein</topology>
    </subcellularLocation>
</comment>
<keyword evidence="15" id="KW-1133">Transmembrane helix</keyword>
<keyword evidence="8" id="KW-0492">Microsome</keyword>
<dbReference type="PRINTS" id="PR00385">
    <property type="entry name" value="P450"/>
</dbReference>
<comment type="similarity">
    <text evidence="4 14">Belongs to the cytochrome P450 family.</text>
</comment>
<protein>
    <recommendedName>
        <fullName evidence="18">Cytochrome P450</fullName>
    </recommendedName>
</protein>
<feature type="transmembrane region" description="Helical" evidence="15">
    <location>
        <begin position="157"/>
        <end position="176"/>
    </location>
</feature>
<keyword evidence="5 13" id="KW-0349">Heme</keyword>
<dbReference type="VEuPathDB" id="VectorBase:RSAN_034233"/>
<keyword evidence="17" id="KW-1185">Reference proteome</keyword>
<dbReference type="GO" id="GO:0020037">
    <property type="term" value="F:heme binding"/>
    <property type="evidence" value="ECO:0007669"/>
    <property type="project" value="InterPro"/>
</dbReference>
<dbReference type="AlphaFoldDB" id="A0A9D4PKP1"/>
<keyword evidence="15" id="KW-0812">Transmembrane</keyword>
<evidence type="ECO:0000256" key="5">
    <source>
        <dbReference type="ARBA" id="ARBA00022617"/>
    </source>
</evidence>
<proteinExistence type="inferred from homology"/>